<keyword evidence="1" id="KW-1133">Transmembrane helix</keyword>
<comment type="caution">
    <text evidence="2">The sequence shown here is derived from an EMBL/GenBank/DDBJ whole genome shotgun (WGS) entry which is preliminary data.</text>
</comment>
<dbReference type="Pfam" id="PF08592">
    <property type="entry name" value="Anthrone_oxy"/>
    <property type="match status" value="1"/>
</dbReference>
<feature type="transmembrane region" description="Helical" evidence="1">
    <location>
        <begin position="50"/>
        <end position="71"/>
    </location>
</feature>
<evidence type="ECO:0000313" key="3">
    <source>
        <dbReference type="Proteomes" id="UP000037247"/>
    </source>
</evidence>
<feature type="transmembrane region" description="Helical" evidence="1">
    <location>
        <begin position="78"/>
        <end position="100"/>
    </location>
</feature>
<evidence type="ECO:0000256" key="1">
    <source>
        <dbReference type="SAM" id="Phobius"/>
    </source>
</evidence>
<keyword evidence="1" id="KW-0812">Transmembrane</keyword>
<name>A0ABR5I6G5_9ACTN</name>
<dbReference type="Proteomes" id="UP000037247">
    <property type="component" value="Unassembled WGS sequence"/>
</dbReference>
<dbReference type="InterPro" id="IPR013901">
    <property type="entry name" value="Anthrone_oxy"/>
</dbReference>
<sequence length="144" mass="14941">MKLLIGSAVLCSAVLAGFYFAYATVIAALSGVDGADAMRRMNSAVERPPFLAVFFLAPVLAVAVVVGIVAFGPRDVRGLAGVIGAVLIVVAFVTTVAINVPLNQRLAAGTVDWSTFAKTWGTWNAVRTWLSVLGAIGMGVAAFR</sequence>
<proteinExistence type="predicted"/>
<evidence type="ECO:0000313" key="2">
    <source>
        <dbReference type="EMBL" id="KNA89284.1"/>
    </source>
</evidence>
<feature type="transmembrane region" description="Helical" evidence="1">
    <location>
        <begin position="120"/>
        <end position="143"/>
    </location>
</feature>
<keyword evidence="3" id="KW-1185">Reference proteome</keyword>
<dbReference type="EMBL" id="LDTZ01000028">
    <property type="protein sequence ID" value="KNA89284.1"/>
    <property type="molecule type" value="Genomic_DNA"/>
</dbReference>
<protein>
    <recommendedName>
        <fullName evidence="4">DUF1772 domain-containing protein</fullName>
    </recommendedName>
</protein>
<evidence type="ECO:0008006" key="4">
    <source>
        <dbReference type="Google" id="ProtNLM"/>
    </source>
</evidence>
<reference evidence="2 3" key="1">
    <citation type="submission" date="2015-05" db="EMBL/GenBank/DDBJ databases">
        <title>Draft genome sequence of the bacterium Gordonia jacobaea a new member of the Gordonia genus.</title>
        <authorList>
            <person name="Jimenez-Galisteo G."/>
            <person name="Dominguez A."/>
            <person name="Munoz E."/>
            <person name="Vinas M."/>
        </authorList>
    </citation>
    <scope>NUCLEOTIDE SEQUENCE [LARGE SCALE GENOMIC DNA]</scope>
    <source>
        <strain evidence="3">mv1</strain>
    </source>
</reference>
<organism evidence="2 3">
    <name type="scientific">Gordonia jacobaea</name>
    <dbReference type="NCBI Taxonomy" id="122202"/>
    <lineage>
        <taxon>Bacteria</taxon>
        <taxon>Bacillati</taxon>
        <taxon>Actinomycetota</taxon>
        <taxon>Actinomycetes</taxon>
        <taxon>Mycobacteriales</taxon>
        <taxon>Gordoniaceae</taxon>
        <taxon>Gordonia</taxon>
    </lineage>
</organism>
<accession>A0ABR5I6G5</accession>
<gene>
    <name evidence="2" type="ORF">ABW18_21720</name>
</gene>
<keyword evidence="1" id="KW-0472">Membrane</keyword>